<name>A0A1I6QIR5_9RHOB</name>
<sequence length="58" mass="6540">MRDAMDEIDRLSDVRDRARQQARADLGTPISDVFDAIACEAENMIRTLRRAAKTAEGF</sequence>
<reference evidence="2" key="1">
    <citation type="submission" date="2016-10" db="EMBL/GenBank/DDBJ databases">
        <authorList>
            <person name="Varghese N."/>
            <person name="Submissions S."/>
        </authorList>
    </citation>
    <scope>NUCLEOTIDE SEQUENCE [LARGE SCALE GENOMIC DNA]</scope>
    <source>
        <strain evidence="2">DSM 26894</strain>
    </source>
</reference>
<dbReference type="AlphaFoldDB" id="A0A1I6QIR5"/>
<evidence type="ECO:0000313" key="2">
    <source>
        <dbReference type="Proteomes" id="UP000199392"/>
    </source>
</evidence>
<accession>A0A1I6QIR5</accession>
<proteinExistence type="predicted"/>
<organism evidence="1 2">
    <name type="scientific">Alloyangia pacifica</name>
    <dbReference type="NCBI Taxonomy" id="311180"/>
    <lineage>
        <taxon>Bacteria</taxon>
        <taxon>Pseudomonadati</taxon>
        <taxon>Pseudomonadota</taxon>
        <taxon>Alphaproteobacteria</taxon>
        <taxon>Rhodobacterales</taxon>
        <taxon>Roseobacteraceae</taxon>
        <taxon>Alloyangia</taxon>
    </lineage>
</organism>
<dbReference type="RefSeq" id="WP_176806452.1">
    <property type="nucleotide sequence ID" value="NZ_FNCL01000001.1"/>
</dbReference>
<dbReference type="STRING" id="311180.SAMN04488050_10297"/>
<evidence type="ECO:0000313" key="1">
    <source>
        <dbReference type="EMBL" id="SFS52245.1"/>
    </source>
</evidence>
<keyword evidence="2" id="KW-1185">Reference proteome</keyword>
<gene>
    <name evidence="1" type="ORF">SAMN04488050_10297</name>
</gene>
<dbReference type="Proteomes" id="UP000199392">
    <property type="component" value="Unassembled WGS sequence"/>
</dbReference>
<protein>
    <submittedName>
        <fullName evidence="1">Uncharacterized protein</fullName>
    </submittedName>
</protein>
<dbReference type="EMBL" id="FOZW01000002">
    <property type="protein sequence ID" value="SFS52245.1"/>
    <property type="molecule type" value="Genomic_DNA"/>
</dbReference>